<evidence type="ECO:0000256" key="3">
    <source>
        <dbReference type="ARBA" id="ARBA00022490"/>
    </source>
</evidence>
<dbReference type="InterPro" id="IPR005762">
    <property type="entry name" value="MurD"/>
</dbReference>
<feature type="domain" description="Mur ligase C-terminal" evidence="9">
    <location>
        <begin position="408"/>
        <end position="521"/>
    </location>
</feature>
<dbReference type="HAMAP" id="MF_00639">
    <property type="entry name" value="MurD"/>
    <property type="match status" value="1"/>
</dbReference>
<keyword evidence="7" id="KW-0961">Cell wall biogenesis/degradation</keyword>
<dbReference type="GO" id="GO:0071555">
    <property type="term" value="P:cell wall organization"/>
    <property type="evidence" value="ECO:0007669"/>
    <property type="project" value="UniProtKB-KW"/>
</dbReference>
<evidence type="ECO:0000256" key="4">
    <source>
        <dbReference type="ARBA" id="ARBA00022598"/>
    </source>
</evidence>
<dbReference type="HOGENOM" id="CLU_032540_1_1_4"/>
<sequence length="552" mass="57988">MGMIELNRKRAAVIGLGQSGLAMARWLARSGSDVLVFDDRAQPPGLDALHAQVPGATFHSRTLDAGVLDAAGQIDLLAWSPGVSCETGAGAALHAAARERGIPVHGELDFFMDAIATLRAQGARTDVVAITGTNGKTTVTRLCAFLANEAGLEAVAAGNISPSMLDALMDRLGDLPIEPVPAPLQESAPEDESAPESLPPSAAAAAMPRLWALELSSFQLAVSRPPACQAAVVLNVTPDHLDWHGSMENYRAAKLRIYPAAERRVVNLDDPLADPDLPAPWDVPAEPEVPQPAKGRSRAKAKVEVPVLAPRTDFSLHTPHSAPAFGLVREGGLAWLTEALPEEIPGGRRRKVEPVDFVLNRLMPADALRVQGAHNHANVLAALALLRACDVPMRAMLHALRAFVTDHHRCEPVTVVNGIEYIDDSKGTNIGATVAALQGLGRRAVLIAGGVGKDQDFSLLAPAVAAHARAVVLIGRDAPILRAALADTGVALEDAADMDAAVRACARLAQAGDVVLLSPACASFDMFRGYDHRGEVFAAAVRAMAEEAGQPC</sequence>
<dbReference type="Pfam" id="PF21799">
    <property type="entry name" value="MurD-like_N"/>
    <property type="match status" value="1"/>
</dbReference>
<evidence type="ECO:0000259" key="9">
    <source>
        <dbReference type="Pfam" id="PF02875"/>
    </source>
</evidence>
<keyword evidence="3 7" id="KW-0963">Cytoplasm</keyword>
<dbReference type="InterPro" id="IPR036615">
    <property type="entry name" value="Mur_ligase_C_dom_sf"/>
</dbReference>
<organism evidence="11 12">
    <name type="scientific">Lautropia mirabilis ATCC 51599</name>
    <dbReference type="NCBI Taxonomy" id="887898"/>
    <lineage>
        <taxon>Bacteria</taxon>
        <taxon>Pseudomonadati</taxon>
        <taxon>Pseudomonadota</taxon>
        <taxon>Betaproteobacteria</taxon>
        <taxon>Burkholderiales</taxon>
        <taxon>Burkholderiaceae</taxon>
        <taxon>Lautropia</taxon>
    </lineage>
</organism>
<accession>E7RYP8</accession>
<dbReference type="GO" id="GO:0005737">
    <property type="term" value="C:cytoplasm"/>
    <property type="evidence" value="ECO:0007669"/>
    <property type="project" value="UniProtKB-SubCell"/>
</dbReference>
<evidence type="ECO:0000256" key="2">
    <source>
        <dbReference type="ARBA" id="ARBA00004752"/>
    </source>
</evidence>
<dbReference type="InterPro" id="IPR004101">
    <property type="entry name" value="Mur_ligase_C"/>
</dbReference>
<dbReference type="AlphaFoldDB" id="E7RYP8"/>
<dbReference type="SUPFAM" id="SSF53623">
    <property type="entry name" value="MurD-like peptide ligases, catalytic domain"/>
    <property type="match status" value="1"/>
</dbReference>
<feature type="region of interest" description="Disordered" evidence="8">
    <location>
        <begin position="276"/>
        <end position="301"/>
    </location>
</feature>
<dbReference type="UniPathway" id="UPA00219"/>
<feature type="binding site" evidence="7">
    <location>
        <begin position="132"/>
        <end position="138"/>
    </location>
    <ligand>
        <name>ATP</name>
        <dbReference type="ChEBI" id="CHEBI:30616"/>
    </ligand>
</feature>
<evidence type="ECO:0000313" key="12">
    <source>
        <dbReference type="Proteomes" id="UP000011021"/>
    </source>
</evidence>
<comment type="pathway">
    <text evidence="2 7">Cell wall biogenesis; peptidoglycan biosynthesis.</text>
</comment>
<comment type="similarity">
    <text evidence="7">Belongs to the MurCDEF family.</text>
</comment>
<evidence type="ECO:0000256" key="5">
    <source>
        <dbReference type="ARBA" id="ARBA00022741"/>
    </source>
</evidence>
<keyword evidence="7" id="KW-0133">Cell shape</keyword>
<keyword evidence="7" id="KW-0573">Peptidoglycan synthesis</keyword>
<comment type="function">
    <text evidence="7">Cell wall formation. Catalyzes the addition of glutamate to the nucleotide precursor UDP-N-acetylmuramoyl-L-alanine (UMA).</text>
</comment>
<dbReference type="Gene3D" id="3.40.1190.10">
    <property type="entry name" value="Mur-like, catalytic domain"/>
    <property type="match status" value="1"/>
</dbReference>
<comment type="caution">
    <text evidence="11">The sequence shown here is derived from an EMBL/GenBank/DDBJ whole genome shotgun (WGS) entry which is preliminary data.</text>
</comment>
<dbReference type="SUPFAM" id="SSF53244">
    <property type="entry name" value="MurD-like peptide ligases, peptide-binding domain"/>
    <property type="match status" value="1"/>
</dbReference>
<gene>
    <name evidence="7 11" type="primary">murD</name>
    <name evidence="11" type="ORF">HMPREF0551_1812</name>
</gene>
<keyword evidence="4 7" id="KW-0436">Ligase</keyword>
<dbReference type="EC" id="6.3.2.9" evidence="7"/>
<evidence type="ECO:0000259" key="10">
    <source>
        <dbReference type="Pfam" id="PF08245"/>
    </source>
</evidence>
<feature type="region of interest" description="Disordered" evidence="8">
    <location>
        <begin position="178"/>
        <end position="201"/>
    </location>
</feature>
<dbReference type="Pfam" id="PF08245">
    <property type="entry name" value="Mur_ligase_M"/>
    <property type="match status" value="1"/>
</dbReference>
<evidence type="ECO:0000256" key="8">
    <source>
        <dbReference type="SAM" id="MobiDB-lite"/>
    </source>
</evidence>
<reference evidence="11 12" key="1">
    <citation type="submission" date="2010-12" db="EMBL/GenBank/DDBJ databases">
        <authorList>
            <person name="Muzny D."/>
            <person name="Qin X."/>
            <person name="Deng J."/>
            <person name="Jiang H."/>
            <person name="Liu Y."/>
            <person name="Qu J."/>
            <person name="Song X.-Z."/>
            <person name="Zhang L."/>
            <person name="Thornton R."/>
            <person name="Coyle M."/>
            <person name="Francisco L."/>
            <person name="Jackson L."/>
            <person name="Javaid M."/>
            <person name="Korchina V."/>
            <person name="Kovar C."/>
            <person name="Mata R."/>
            <person name="Mathew T."/>
            <person name="Ngo R."/>
            <person name="Nguyen L."/>
            <person name="Nguyen N."/>
            <person name="Okwuonu G."/>
            <person name="Ongeri F."/>
            <person name="Pham C."/>
            <person name="Simmons D."/>
            <person name="Wilczek-Boney K."/>
            <person name="Hale W."/>
            <person name="Jakkamsetti A."/>
            <person name="Pham P."/>
            <person name="Ruth R."/>
            <person name="San Lucas F."/>
            <person name="Warren J."/>
            <person name="Zhang J."/>
            <person name="Zhao Z."/>
            <person name="Zhou C."/>
            <person name="Zhu D."/>
            <person name="Lee S."/>
            <person name="Bess C."/>
            <person name="Blankenburg K."/>
            <person name="Forbes L."/>
            <person name="Fu Q."/>
            <person name="Gubbala S."/>
            <person name="Hirani K."/>
            <person name="Jayaseelan J.C."/>
            <person name="Lara F."/>
            <person name="Munidasa M."/>
            <person name="Palculict T."/>
            <person name="Patil S."/>
            <person name="Pu L.-L."/>
            <person name="Saada N."/>
            <person name="Tang L."/>
            <person name="Weissenberger G."/>
            <person name="Zhu Y."/>
            <person name="Hemphill L."/>
            <person name="Shang Y."/>
            <person name="Youmans B."/>
            <person name="Ayvaz T."/>
            <person name="Ross M."/>
            <person name="Santibanez J."/>
            <person name="Aqrawi P."/>
            <person name="Gross S."/>
            <person name="Joshi V."/>
            <person name="Fowler G."/>
            <person name="Nazareth L."/>
            <person name="Reid J."/>
            <person name="Worley K."/>
            <person name="Petrosino J."/>
            <person name="Highlander S."/>
            <person name="Gibbs R."/>
        </authorList>
    </citation>
    <scope>NUCLEOTIDE SEQUENCE [LARGE SCALE GENOMIC DNA]</scope>
    <source>
        <strain evidence="11 12">ATCC 51599</strain>
    </source>
</reference>
<dbReference type="STRING" id="887898.HMPREF0551_1812"/>
<dbReference type="Gene3D" id="3.40.50.720">
    <property type="entry name" value="NAD(P)-binding Rossmann-like Domain"/>
    <property type="match status" value="1"/>
</dbReference>
<evidence type="ECO:0000256" key="7">
    <source>
        <dbReference type="HAMAP-Rule" id="MF_00639"/>
    </source>
</evidence>
<proteinExistence type="inferred from homology"/>
<keyword evidence="6 7" id="KW-0067">ATP-binding</keyword>
<dbReference type="eggNOG" id="COG0771">
    <property type="taxonomic scope" value="Bacteria"/>
</dbReference>
<dbReference type="GO" id="GO:0005524">
    <property type="term" value="F:ATP binding"/>
    <property type="evidence" value="ECO:0007669"/>
    <property type="project" value="UniProtKB-UniRule"/>
</dbReference>
<keyword evidence="7" id="KW-0132">Cell division</keyword>
<dbReference type="Pfam" id="PF02875">
    <property type="entry name" value="Mur_ligase_C"/>
    <property type="match status" value="1"/>
</dbReference>
<dbReference type="InterPro" id="IPR036565">
    <property type="entry name" value="Mur-like_cat_sf"/>
</dbReference>
<evidence type="ECO:0000256" key="1">
    <source>
        <dbReference type="ARBA" id="ARBA00004496"/>
    </source>
</evidence>
<name>E7RYP8_9BURK</name>
<dbReference type="GO" id="GO:0051301">
    <property type="term" value="P:cell division"/>
    <property type="evidence" value="ECO:0007669"/>
    <property type="project" value="UniProtKB-KW"/>
</dbReference>
<feature type="domain" description="Mur ligase central" evidence="10">
    <location>
        <begin position="130"/>
        <end position="271"/>
    </location>
</feature>
<dbReference type="GO" id="GO:0008764">
    <property type="term" value="F:UDP-N-acetylmuramoylalanine-D-glutamate ligase activity"/>
    <property type="evidence" value="ECO:0007669"/>
    <property type="project" value="UniProtKB-UniRule"/>
</dbReference>
<dbReference type="SUPFAM" id="SSF51984">
    <property type="entry name" value="MurCD N-terminal domain"/>
    <property type="match status" value="1"/>
</dbReference>
<keyword evidence="12" id="KW-1185">Reference proteome</keyword>
<dbReference type="PANTHER" id="PTHR43692:SF1">
    <property type="entry name" value="UDP-N-ACETYLMURAMOYLALANINE--D-GLUTAMATE LIGASE"/>
    <property type="match status" value="1"/>
</dbReference>
<dbReference type="InterPro" id="IPR013221">
    <property type="entry name" value="Mur_ligase_cen"/>
</dbReference>
<evidence type="ECO:0000256" key="6">
    <source>
        <dbReference type="ARBA" id="ARBA00022840"/>
    </source>
</evidence>
<dbReference type="GO" id="GO:0009252">
    <property type="term" value="P:peptidoglycan biosynthetic process"/>
    <property type="evidence" value="ECO:0007669"/>
    <property type="project" value="UniProtKB-UniRule"/>
</dbReference>
<dbReference type="EMBL" id="AEQP01000020">
    <property type="protein sequence ID" value="EFV94372.1"/>
    <property type="molecule type" value="Genomic_DNA"/>
</dbReference>
<comment type="subcellular location">
    <subcellularLocation>
        <location evidence="1 7">Cytoplasm</location>
    </subcellularLocation>
</comment>
<keyword evidence="7" id="KW-0131">Cell cycle</keyword>
<dbReference type="Gene3D" id="3.90.190.20">
    <property type="entry name" value="Mur ligase, C-terminal domain"/>
    <property type="match status" value="1"/>
</dbReference>
<dbReference type="PANTHER" id="PTHR43692">
    <property type="entry name" value="UDP-N-ACETYLMURAMOYLALANINE--D-GLUTAMATE LIGASE"/>
    <property type="match status" value="1"/>
</dbReference>
<keyword evidence="5 7" id="KW-0547">Nucleotide-binding</keyword>
<protein>
    <recommendedName>
        <fullName evidence="7">UDP-N-acetylmuramoylalanine--D-glutamate ligase</fullName>
        <ecNumber evidence="7">6.3.2.9</ecNumber>
    </recommendedName>
    <alternativeName>
        <fullName evidence="7">D-glutamic acid-adding enzyme</fullName>
    </alternativeName>
    <alternativeName>
        <fullName evidence="7">UDP-N-acetylmuramoyl-L-alanyl-D-glutamate synthetase</fullName>
    </alternativeName>
</protein>
<comment type="catalytic activity">
    <reaction evidence="7">
        <text>UDP-N-acetyl-alpha-D-muramoyl-L-alanine + D-glutamate + ATP = UDP-N-acetyl-alpha-D-muramoyl-L-alanyl-D-glutamate + ADP + phosphate + H(+)</text>
        <dbReference type="Rhea" id="RHEA:16429"/>
        <dbReference type="ChEBI" id="CHEBI:15378"/>
        <dbReference type="ChEBI" id="CHEBI:29986"/>
        <dbReference type="ChEBI" id="CHEBI:30616"/>
        <dbReference type="ChEBI" id="CHEBI:43474"/>
        <dbReference type="ChEBI" id="CHEBI:83898"/>
        <dbReference type="ChEBI" id="CHEBI:83900"/>
        <dbReference type="ChEBI" id="CHEBI:456216"/>
        <dbReference type="EC" id="6.3.2.9"/>
    </reaction>
</comment>
<dbReference type="Proteomes" id="UP000011021">
    <property type="component" value="Unassembled WGS sequence"/>
</dbReference>
<evidence type="ECO:0000313" key="11">
    <source>
        <dbReference type="EMBL" id="EFV94372.1"/>
    </source>
</evidence>
<dbReference type="GO" id="GO:0008360">
    <property type="term" value="P:regulation of cell shape"/>
    <property type="evidence" value="ECO:0007669"/>
    <property type="project" value="UniProtKB-KW"/>
</dbReference>